<evidence type="ECO:0000256" key="1">
    <source>
        <dbReference type="SAM" id="MobiDB-lite"/>
    </source>
</evidence>
<reference evidence="2" key="1">
    <citation type="submission" date="2023-03" db="EMBL/GenBank/DDBJ databases">
        <title>Massive genome expansion in bonnet fungi (Mycena s.s.) driven by repeated elements and novel gene families across ecological guilds.</title>
        <authorList>
            <consortium name="Lawrence Berkeley National Laboratory"/>
            <person name="Harder C.B."/>
            <person name="Miyauchi S."/>
            <person name="Viragh M."/>
            <person name="Kuo A."/>
            <person name="Thoen E."/>
            <person name="Andreopoulos B."/>
            <person name="Lu D."/>
            <person name="Skrede I."/>
            <person name="Drula E."/>
            <person name="Henrissat B."/>
            <person name="Morin E."/>
            <person name="Kohler A."/>
            <person name="Barry K."/>
            <person name="LaButti K."/>
            <person name="Morin E."/>
            <person name="Salamov A."/>
            <person name="Lipzen A."/>
            <person name="Mereny Z."/>
            <person name="Hegedus B."/>
            <person name="Baldrian P."/>
            <person name="Stursova M."/>
            <person name="Weitz H."/>
            <person name="Taylor A."/>
            <person name="Grigoriev I.V."/>
            <person name="Nagy L.G."/>
            <person name="Martin F."/>
            <person name="Kauserud H."/>
        </authorList>
    </citation>
    <scope>NUCLEOTIDE SEQUENCE</scope>
    <source>
        <strain evidence="2">CBHHK188m</strain>
    </source>
</reference>
<feature type="region of interest" description="Disordered" evidence="1">
    <location>
        <begin position="51"/>
        <end position="78"/>
    </location>
</feature>
<evidence type="ECO:0000313" key="3">
    <source>
        <dbReference type="Proteomes" id="UP001215280"/>
    </source>
</evidence>
<gene>
    <name evidence="2" type="ORF">DFH07DRAFT_963179</name>
</gene>
<keyword evidence="3" id="KW-1185">Reference proteome</keyword>
<dbReference type="AlphaFoldDB" id="A0AAD7IP73"/>
<sequence>MFVAPGPSRSPFFSLHDLHLSDQRRGKIDIAHHKLYHPYRRYNIERIHRDEEAREKEAKKEGPTMLGKKPKDDDLEAMPAGGSLQPAVLPTTDGHINFFEDLEHVAVLTFQMIRVLPGLFSVYYLVDRRRRPAAGTTSAAHPPLPRIRDQLCVRSSSCLAPPPPLSPSLSGAS</sequence>
<organism evidence="2 3">
    <name type="scientific">Mycena maculata</name>
    <dbReference type="NCBI Taxonomy" id="230809"/>
    <lineage>
        <taxon>Eukaryota</taxon>
        <taxon>Fungi</taxon>
        <taxon>Dikarya</taxon>
        <taxon>Basidiomycota</taxon>
        <taxon>Agaricomycotina</taxon>
        <taxon>Agaricomycetes</taxon>
        <taxon>Agaricomycetidae</taxon>
        <taxon>Agaricales</taxon>
        <taxon>Marasmiineae</taxon>
        <taxon>Mycenaceae</taxon>
        <taxon>Mycena</taxon>
    </lineage>
</organism>
<name>A0AAD7IP73_9AGAR</name>
<protein>
    <submittedName>
        <fullName evidence="2">Uncharacterized protein</fullName>
    </submittedName>
</protein>
<proteinExistence type="predicted"/>
<evidence type="ECO:0000313" key="2">
    <source>
        <dbReference type="EMBL" id="KAJ7745820.1"/>
    </source>
</evidence>
<comment type="caution">
    <text evidence="2">The sequence shown here is derived from an EMBL/GenBank/DDBJ whole genome shotgun (WGS) entry which is preliminary data.</text>
</comment>
<accession>A0AAD7IP73</accession>
<dbReference type="Proteomes" id="UP001215280">
    <property type="component" value="Unassembled WGS sequence"/>
</dbReference>
<dbReference type="EMBL" id="JARJLG010000101">
    <property type="protein sequence ID" value="KAJ7745820.1"/>
    <property type="molecule type" value="Genomic_DNA"/>
</dbReference>
<feature type="compositionally biased region" description="Basic and acidic residues" evidence="1">
    <location>
        <begin position="51"/>
        <end position="62"/>
    </location>
</feature>